<reference evidence="4 5" key="1">
    <citation type="journal article" date="2015" name="BMC Genomics">
        <title>Genome mining reveals unlocked bioactive potential of marine Gram-negative bacteria.</title>
        <authorList>
            <person name="Machado H."/>
            <person name="Sonnenschein E.C."/>
            <person name="Melchiorsen J."/>
            <person name="Gram L."/>
        </authorList>
    </citation>
    <scope>NUCLEOTIDE SEQUENCE [LARGE SCALE GENOMIC DNA]</scope>
    <source>
        <strain evidence="4 5">S2757</strain>
    </source>
</reference>
<dbReference type="EMBL" id="JXXV01000018">
    <property type="protein sequence ID" value="KJY83011.1"/>
    <property type="molecule type" value="Genomic_DNA"/>
</dbReference>
<keyword evidence="1 2" id="KW-0732">Signal</keyword>
<proteinExistence type="predicted"/>
<feature type="domain" description="PBP" evidence="3">
    <location>
        <begin position="57"/>
        <end position="246"/>
    </location>
</feature>
<dbReference type="SUPFAM" id="SSF53850">
    <property type="entry name" value="Periplasmic binding protein-like II"/>
    <property type="match status" value="1"/>
</dbReference>
<dbReference type="AlphaFoldDB" id="A0A0F4NLT1"/>
<dbReference type="InterPro" id="IPR050811">
    <property type="entry name" value="Phosphate_ABC_transporter"/>
</dbReference>
<evidence type="ECO:0000256" key="2">
    <source>
        <dbReference type="SAM" id="SignalP"/>
    </source>
</evidence>
<organism evidence="4 5">
    <name type="scientific">Vibrio galatheae</name>
    <dbReference type="NCBI Taxonomy" id="579748"/>
    <lineage>
        <taxon>Bacteria</taxon>
        <taxon>Pseudomonadati</taxon>
        <taxon>Pseudomonadota</taxon>
        <taxon>Gammaproteobacteria</taxon>
        <taxon>Vibrionales</taxon>
        <taxon>Vibrionaceae</taxon>
        <taxon>Vibrio</taxon>
    </lineage>
</organism>
<dbReference type="Pfam" id="PF12849">
    <property type="entry name" value="PBP_like_2"/>
    <property type="match status" value="1"/>
</dbReference>
<feature type="chain" id="PRO_5002473314" description="PBP domain-containing protein" evidence="2">
    <location>
        <begin position="22"/>
        <end position="303"/>
    </location>
</feature>
<evidence type="ECO:0000313" key="5">
    <source>
        <dbReference type="Proteomes" id="UP000033673"/>
    </source>
</evidence>
<comment type="caution">
    <text evidence="4">The sequence shown here is derived from an EMBL/GenBank/DDBJ whole genome shotgun (WGS) entry which is preliminary data.</text>
</comment>
<protein>
    <recommendedName>
        <fullName evidence="3">PBP domain-containing protein</fullName>
    </recommendedName>
</protein>
<evidence type="ECO:0000256" key="1">
    <source>
        <dbReference type="ARBA" id="ARBA00022729"/>
    </source>
</evidence>
<dbReference type="Gene3D" id="3.40.190.10">
    <property type="entry name" value="Periplasmic binding protein-like II"/>
    <property type="match status" value="2"/>
</dbReference>
<sequence length="303" mass="34337">MKFISMVCCALPLGFVASLHAEEPVSAIAVDSHMVELVNALTDGKFPRLDILSREDVQAAMLNREVRVGISARRWTDLEVAQFEKQTGYRPTELYFTAGVVAIIANNDNPNHAISLDKLRSVFGCHQDLLPARWSQWGESNETPLMLPFAIDEGLKLHHKFHQWVTCREGTYASTQFVVDGAALEEALDDSEAALGYVTYSKRWEGFKTLSIIDDRGEIFDVNKETILSGRYPLSSVYYLYIDLPPHRNYLTDSEKKIVGMVLNDDNREIFNEYGFISLPSQAILRNYVKLGLQEPRVEHGYK</sequence>
<name>A0A0F4NLT1_9VIBR</name>
<dbReference type="PANTHER" id="PTHR30570">
    <property type="entry name" value="PERIPLASMIC PHOSPHATE BINDING COMPONENT OF PHOSPHATE ABC TRANSPORTER"/>
    <property type="match status" value="1"/>
</dbReference>
<dbReference type="PANTHER" id="PTHR30570:SF6">
    <property type="entry name" value="PHOSPHATE-BINDING PROTEIN PSTS"/>
    <property type="match status" value="1"/>
</dbReference>
<dbReference type="Proteomes" id="UP000033673">
    <property type="component" value="Unassembled WGS sequence"/>
</dbReference>
<dbReference type="STRING" id="579748.TW81_12330"/>
<gene>
    <name evidence="4" type="ORF">TW81_12330</name>
</gene>
<evidence type="ECO:0000313" key="4">
    <source>
        <dbReference type="EMBL" id="KJY83011.1"/>
    </source>
</evidence>
<keyword evidence="5" id="KW-1185">Reference proteome</keyword>
<feature type="signal peptide" evidence="2">
    <location>
        <begin position="1"/>
        <end position="21"/>
    </location>
</feature>
<dbReference type="InterPro" id="IPR024370">
    <property type="entry name" value="PBP_domain"/>
</dbReference>
<accession>A0A0F4NLT1</accession>
<evidence type="ECO:0000259" key="3">
    <source>
        <dbReference type="Pfam" id="PF12849"/>
    </source>
</evidence>
<dbReference type="PATRIC" id="fig|579748.3.peg.2546"/>